<comment type="caution">
    <text evidence="1">The sequence shown here is derived from an EMBL/GenBank/DDBJ whole genome shotgun (WGS) entry which is preliminary data.</text>
</comment>
<organism evidence="1 2">
    <name type="scientific">Rubroshorea leprosula</name>
    <dbReference type="NCBI Taxonomy" id="152421"/>
    <lineage>
        <taxon>Eukaryota</taxon>
        <taxon>Viridiplantae</taxon>
        <taxon>Streptophyta</taxon>
        <taxon>Embryophyta</taxon>
        <taxon>Tracheophyta</taxon>
        <taxon>Spermatophyta</taxon>
        <taxon>Magnoliopsida</taxon>
        <taxon>eudicotyledons</taxon>
        <taxon>Gunneridae</taxon>
        <taxon>Pentapetalae</taxon>
        <taxon>rosids</taxon>
        <taxon>malvids</taxon>
        <taxon>Malvales</taxon>
        <taxon>Dipterocarpaceae</taxon>
        <taxon>Rubroshorea</taxon>
    </lineage>
</organism>
<gene>
    <name evidence="1" type="ORF">SLEP1_g22373</name>
</gene>
<evidence type="ECO:0000313" key="1">
    <source>
        <dbReference type="EMBL" id="GKV11088.1"/>
    </source>
</evidence>
<accession>A0AAV5JI89</accession>
<dbReference type="AlphaFoldDB" id="A0AAV5JI89"/>
<proteinExistence type="predicted"/>
<keyword evidence="2" id="KW-1185">Reference proteome</keyword>
<protein>
    <submittedName>
        <fullName evidence="1">Uncharacterized protein</fullName>
    </submittedName>
</protein>
<evidence type="ECO:0000313" key="2">
    <source>
        <dbReference type="Proteomes" id="UP001054252"/>
    </source>
</evidence>
<sequence length="174" mass="20363">MNLSELCKLYSDRNPWEPVWRCRKVTITLQRHWKLIHALDLFEEEGGDMLEPVYDVYCDEIEEVDFLSIQEESLMIQGMMAITKEEGQDCRSHSLREDNQEKKSLADSKIIGYTFAEKFEAKRQEARVIYAVLNKLSGEEQNGENSMQPNENLQLLEDIKGSEIRNYQKGCFQC</sequence>
<reference evidence="1 2" key="1">
    <citation type="journal article" date="2021" name="Commun. Biol.">
        <title>The genome of Shorea leprosula (Dipterocarpaceae) highlights the ecological relevance of drought in aseasonal tropical rainforests.</title>
        <authorList>
            <person name="Ng K.K.S."/>
            <person name="Kobayashi M.J."/>
            <person name="Fawcett J.A."/>
            <person name="Hatakeyama M."/>
            <person name="Paape T."/>
            <person name="Ng C.H."/>
            <person name="Ang C.C."/>
            <person name="Tnah L.H."/>
            <person name="Lee C.T."/>
            <person name="Nishiyama T."/>
            <person name="Sese J."/>
            <person name="O'Brien M.J."/>
            <person name="Copetti D."/>
            <person name="Mohd Noor M.I."/>
            <person name="Ong R.C."/>
            <person name="Putra M."/>
            <person name="Sireger I.Z."/>
            <person name="Indrioko S."/>
            <person name="Kosugi Y."/>
            <person name="Izuno A."/>
            <person name="Isagi Y."/>
            <person name="Lee S.L."/>
            <person name="Shimizu K.K."/>
        </authorList>
    </citation>
    <scope>NUCLEOTIDE SEQUENCE [LARGE SCALE GENOMIC DNA]</scope>
    <source>
        <strain evidence="1">214</strain>
    </source>
</reference>
<name>A0AAV5JI89_9ROSI</name>
<dbReference type="EMBL" id="BPVZ01000033">
    <property type="protein sequence ID" value="GKV11088.1"/>
    <property type="molecule type" value="Genomic_DNA"/>
</dbReference>
<dbReference type="Proteomes" id="UP001054252">
    <property type="component" value="Unassembled WGS sequence"/>
</dbReference>